<sequence length="155" mass="17966">MIQGLYEAHLPVSDLDRSIEFYENLGLELAHRSENLAFFWIQKGKSWLGLWQCEQVHTPYHVSLRHIAFYVEDIKKAKEWLQSIGVEVSPFFGFSPDRQPLVLSNVPHAHAAIYFKDPDGNLLELISPLQIDTADEFPNMELEKWQKINKGESSR</sequence>
<name>A0A8I1DG37_THEIN</name>
<dbReference type="InterPro" id="IPR050383">
    <property type="entry name" value="GlyoxalaseI/FosfomycinResist"/>
</dbReference>
<dbReference type="Pfam" id="PF00903">
    <property type="entry name" value="Glyoxalase"/>
    <property type="match status" value="1"/>
</dbReference>
<comment type="caution">
    <text evidence="2">The sequence shown here is derived from an EMBL/GenBank/DDBJ whole genome shotgun (WGS) entry which is preliminary data.</text>
</comment>
<dbReference type="InterPro" id="IPR004360">
    <property type="entry name" value="Glyas_Fos-R_dOase_dom"/>
</dbReference>
<keyword evidence="3" id="KW-1185">Reference proteome</keyword>
<gene>
    <name evidence="2" type="ORF">I8U20_13005</name>
</gene>
<dbReference type="EMBL" id="JAECVW010000011">
    <property type="protein sequence ID" value="MBH8596220.1"/>
    <property type="molecule type" value="Genomic_DNA"/>
</dbReference>
<dbReference type="InterPro" id="IPR029068">
    <property type="entry name" value="Glyas_Bleomycin-R_OHBP_Dase"/>
</dbReference>
<dbReference type="AlphaFoldDB" id="A0A8I1DG37"/>
<evidence type="ECO:0000313" key="2">
    <source>
        <dbReference type="EMBL" id="MBH8596220.1"/>
    </source>
</evidence>
<dbReference type="RefSeq" id="WP_181732888.1">
    <property type="nucleotide sequence ID" value="NZ_JACEIR010000013.1"/>
</dbReference>
<feature type="domain" description="VOC" evidence="1">
    <location>
        <begin position="4"/>
        <end position="128"/>
    </location>
</feature>
<dbReference type="SUPFAM" id="SSF54593">
    <property type="entry name" value="Glyoxalase/Bleomycin resistance protein/Dihydroxybiphenyl dioxygenase"/>
    <property type="match status" value="1"/>
</dbReference>
<reference evidence="2 3" key="1">
    <citation type="submission" date="2020-12" db="EMBL/GenBank/DDBJ databases">
        <title>WGS of Thermoactinomyces spp.</title>
        <authorList>
            <person name="Cheng K."/>
        </authorList>
    </citation>
    <scope>NUCLEOTIDE SEQUENCE [LARGE SCALE GENOMIC DNA]</scope>
    <source>
        <strain evidence="3">CICC 10671\DSM 43846</strain>
    </source>
</reference>
<evidence type="ECO:0000259" key="1">
    <source>
        <dbReference type="PROSITE" id="PS51819"/>
    </source>
</evidence>
<accession>A0A8I1DG37</accession>
<dbReference type="Gene3D" id="3.10.180.10">
    <property type="entry name" value="2,3-Dihydroxybiphenyl 1,2-Dioxygenase, domain 1"/>
    <property type="match status" value="1"/>
</dbReference>
<dbReference type="PANTHER" id="PTHR21366">
    <property type="entry name" value="GLYOXALASE FAMILY PROTEIN"/>
    <property type="match status" value="1"/>
</dbReference>
<organism evidence="2 3">
    <name type="scientific">Thermoactinomyces intermedius</name>
    <dbReference type="NCBI Taxonomy" id="2024"/>
    <lineage>
        <taxon>Bacteria</taxon>
        <taxon>Bacillati</taxon>
        <taxon>Bacillota</taxon>
        <taxon>Bacilli</taxon>
        <taxon>Bacillales</taxon>
        <taxon>Thermoactinomycetaceae</taxon>
        <taxon>Thermoactinomyces</taxon>
    </lineage>
</organism>
<dbReference type="PROSITE" id="PS51819">
    <property type="entry name" value="VOC"/>
    <property type="match status" value="1"/>
</dbReference>
<protein>
    <submittedName>
        <fullName evidence="2">VOC family protein</fullName>
    </submittedName>
</protein>
<dbReference type="Proteomes" id="UP000633619">
    <property type="component" value="Unassembled WGS sequence"/>
</dbReference>
<dbReference type="InterPro" id="IPR037523">
    <property type="entry name" value="VOC_core"/>
</dbReference>
<proteinExistence type="predicted"/>
<dbReference type="PANTHER" id="PTHR21366:SF31">
    <property type="entry name" value="METALLOTHIOL TRANSFERASE FOSB"/>
    <property type="match status" value="1"/>
</dbReference>
<dbReference type="CDD" id="cd06587">
    <property type="entry name" value="VOC"/>
    <property type="match status" value="1"/>
</dbReference>
<evidence type="ECO:0000313" key="3">
    <source>
        <dbReference type="Proteomes" id="UP000633619"/>
    </source>
</evidence>